<keyword evidence="2" id="KW-1185">Reference proteome</keyword>
<evidence type="ECO:0000313" key="2">
    <source>
        <dbReference type="Proteomes" id="UP000011713"/>
    </source>
</evidence>
<dbReference type="EMBL" id="ABWE02002381">
    <property type="status" value="NOT_ANNOTATED_CDS"/>
    <property type="molecule type" value="Genomic_DNA"/>
</dbReference>
<organism evidence="1 2">
    <name type="scientific">Hyaloperonospora arabidopsidis (strain Emoy2)</name>
    <name type="common">Downy mildew agent</name>
    <name type="synonym">Peronospora arabidopsidis</name>
    <dbReference type="NCBI Taxonomy" id="559515"/>
    <lineage>
        <taxon>Eukaryota</taxon>
        <taxon>Sar</taxon>
        <taxon>Stramenopiles</taxon>
        <taxon>Oomycota</taxon>
        <taxon>Peronosporomycetes</taxon>
        <taxon>Peronosporales</taxon>
        <taxon>Peronosporaceae</taxon>
        <taxon>Hyaloperonospora</taxon>
    </lineage>
</organism>
<sequence>MDMQQVISPTSSKVPPAAYLVIIRPDVVDGTASNSAAIAQTSNSGASEHSTDRIDRLEGSIGNLMRGLSLDSVECASCHPRTRIPVYGDLQASSASSWRPNGTVLEPSRIIKQWVCKRFLRLQPRAVTAVFTYRVQPTAQGNVQPGQHFYPPHDFEVNMPTVKGMKLPLDLTALLEGGVQRNWSRIQGLGIIVLKRAMRGPMPQPR</sequence>
<accession>M4C2A7</accession>
<dbReference type="Proteomes" id="UP000011713">
    <property type="component" value="Unassembled WGS sequence"/>
</dbReference>
<protein>
    <submittedName>
        <fullName evidence="1">Uncharacterized protein</fullName>
    </submittedName>
</protein>
<dbReference type="InParanoid" id="M4C2A7"/>
<dbReference type="VEuPathDB" id="FungiDB:HpaG813222"/>
<dbReference type="AlphaFoldDB" id="M4C2A7"/>
<dbReference type="HOGENOM" id="CLU_1334113_0_0_1"/>
<dbReference type="EnsemblProtists" id="HpaT813222">
    <property type="protein sequence ID" value="HpaP813222"/>
    <property type="gene ID" value="HpaG813222"/>
</dbReference>
<evidence type="ECO:0000313" key="1">
    <source>
        <dbReference type="EnsemblProtists" id="HpaP813222"/>
    </source>
</evidence>
<reference evidence="1" key="2">
    <citation type="submission" date="2015-06" db="UniProtKB">
        <authorList>
            <consortium name="EnsemblProtists"/>
        </authorList>
    </citation>
    <scope>IDENTIFICATION</scope>
    <source>
        <strain evidence="1">Emoy2</strain>
    </source>
</reference>
<reference evidence="2" key="1">
    <citation type="journal article" date="2010" name="Science">
        <title>Signatures of adaptation to obligate biotrophy in the Hyaloperonospora arabidopsidis genome.</title>
        <authorList>
            <person name="Baxter L."/>
            <person name="Tripathy S."/>
            <person name="Ishaque N."/>
            <person name="Boot N."/>
            <person name="Cabral A."/>
            <person name="Kemen E."/>
            <person name="Thines M."/>
            <person name="Ah-Fong A."/>
            <person name="Anderson R."/>
            <person name="Badejoko W."/>
            <person name="Bittner-Eddy P."/>
            <person name="Boore J.L."/>
            <person name="Chibucos M.C."/>
            <person name="Coates M."/>
            <person name="Dehal P."/>
            <person name="Delehaunty K."/>
            <person name="Dong S."/>
            <person name="Downton P."/>
            <person name="Dumas B."/>
            <person name="Fabro G."/>
            <person name="Fronick C."/>
            <person name="Fuerstenberg S.I."/>
            <person name="Fulton L."/>
            <person name="Gaulin E."/>
            <person name="Govers F."/>
            <person name="Hughes L."/>
            <person name="Humphray S."/>
            <person name="Jiang R.H."/>
            <person name="Judelson H."/>
            <person name="Kamoun S."/>
            <person name="Kyung K."/>
            <person name="Meijer H."/>
            <person name="Minx P."/>
            <person name="Morris P."/>
            <person name="Nelson J."/>
            <person name="Phuntumart V."/>
            <person name="Qutob D."/>
            <person name="Rehmany A."/>
            <person name="Rougon-Cardoso A."/>
            <person name="Ryden P."/>
            <person name="Torto-Alalibo T."/>
            <person name="Studholme D."/>
            <person name="Wang Y."/>
            <person name="Win J."/>
            <person name="Wood J."/>
            <person name="Clifton S.W."/>
            <person name="Rogers J."/>
            <person name="Van den Ackerveken G."/>
            <person name="Jones J.D."/>
            <person name="McDowell J.M."/>
            <person name="Beynon J."/>
            <person name="Tyler B.M."/>
        </authorList>
    </citation>
    <scope>NUCLEOTIDE SEQUENCE [LARGE SCALE GENOMIC DNA]</scope>
    <source>
        <strain evidence="2">Emoy2</strain>
    </source>
</reference>
<proteinExistence type="predicted"/>
<name>M4C2A7_HYAAE</name>